<dbReference type="PANTHER" id="PTHR21666:SF288">
    <property type="entry name" value="CELL DIVISION PROTEIN YTFB"/>
    <property type="match status" value="1"/>
</dbReference>
<evidence type="ECO:0000259" key="10">
    <source>
        <dbReference type="Pfam" id="PF04225"/>
    </source>
</evidence>
<evidence type="ECO:0000256" key="5">
    <source>
        <dbReference type="ARBA" id="ARBA00022801"/>
    </source>
</evidence>
<keyword evidence="6" id="KW-0862">Zinc</keyword>
<organism evidence="12 13">
    <name type="scientific">Congregibacter brevis</name>
    <dbReference type="NCBI Taxonomy" id="3081201"/>
    <lineage>
        <taxon>Bacteria</taxon>
        <taxon>Pseudomonadati</taxon>
        <taxon>Pseudomonadota</taxon>
        <taxon>Gammaproteobacteria</taxon>
        <taxon>Cellvibrionales</taxon>
        <taxon>Halieaceae</taxon>
        <taxon>Congregibacter</taxon>
    </lineage>
</organism>
<keyword evidence="4" id="KW-0479">Metal-binding</keyword>
<proteinExistence type="predicted"/>
<keyword evidence="5" id="KW-0378">Hydrolase</keyword>
<keyword evidence="13" id="KW-1185">Reference proteome</keyword>
<dbReference type="Pfam" id="PF04225">
    <property type="entry name" value="LysM_OapA"/>
    <property type="match status" value="1"/>
</dbReference>
<dbReference type="EMBL" id="CP136865">
    <property type="protein sequence ID" value="WOJ96883.1"/>
    <property type="molecule type" value="Genomic_DNA"/>
</dbReference>
<feature type="domain" description="M23ase beta-sheet core" evidence="9">
    <location>
        <begin position="323"/>
        <end position="417"/>
    </location>
</feature>
<keyword evidence="8" id="KW-0472">Membrane</keyword>
<feature type="domain" description="Opacity-associated protein A LysM-like" evidence="10">
    <location>
        <begin position="98"/>
        <end position="179"/>
    </location>
</feature>
<dbReference type="CDD" id="cd12797">
    <property type="entry name" value="M23_peptidase"/>
    <property type="match status" value="1"/>
</dbReference>
<dbReference type="InterPro" id="IPR011055">
    <property type="entry name" value="Dup_hybrid_motif"/>
</dbReference>
<keyword evidence="3" id="KW-0645">Protease</keyword>
<evidence type="ECO:0000256" key="7">
    <source>
        <dbReference type="ARBA" id="ARBA00023049"/>
    </source>
</evidence>
<keyword evidence="7" id="KW-0482">Metalloprotease</keyword>
<evidence type="ECO:0000259" key="11">
    <source>
        <dbReference type="Pfam" id="PF19425"/>
    </source>
</evidence>
<feature type="transmembrane region" description="Helical" evidence="8">
    <location>
        <begin position="21"/>
        <end position="41"/>
    </location>
</feature>
<dbReference type="Gene3D" id="2.70.70.10">
    <property type="entry name" value="Glucose Permease (Domain IIA)"/>
    <property type="match status" value="1"/>
</dbReference>
<keyword evidence="8" id="KW-1133">Transmembrane helix</keyword>
<evidence type="ECO:0000313" key="12">
    <source>
        <dbReference type="EMBL" id="WOJ96883.1"/>
    </source>
</evidence>
<dbReference type="InterPro" id="IPR007340">
    <property type="entry name" value="LysM_Opacity-associatedA"/>
</dbReference>
<dbReference type="PANTHER" id="PTHR21666">
    <property type="entry name" value="PEPTIDASE-RELATED"/>
    <property type="match status" value="1"/>
</dbReference>
<evidence type="ECO:0000256" key="4">
    <source>
        <dbReference type="ARBA" id="ARBA00022723"/>
    </source>
</evidence>
<gene>
    <name evidence="12" type="ORF">R0137_16820</name>
</gene>
<protein>
    <submittedName>
        <fullName evidence="12">Peptidoglycan DD-metalloendopeptidase family protein</fullName>
    </submittedName>
</protein>
<dbReference type="InterPro" id="IPR016047">
    <property type="entry name" value="M23ase_b-sheet_dom"/>
</dbReference>
<reference evidence="12 13" key="1">
    <citation type="submission" date="2023-10" db="EMBL/GenBank/DDBJ databases">
        <title>Two novel species belonging to the OM43/NOR5 clade.</title>
        <authorList>
            <person name="Park M."/>
        </authorList>
    </citation>
    <scope>NUCLEOTIDE SEQUENCE [LARGE SCALE GENOMIC DNA]</scope>
    <source>
        <strain evidence="12 13">IMCC45268</strain>
    </source>
</reference>
<dbReference type="Proteomes" id="UP001626549">
    <property type="component" value="Chromosome"/>
</dbReference>
<evidence type="ECO:0000256" key="1">
    <source>
        <dbReference type="ARBA" id="ARBA00001947"/>
    </source>
</evidence>
<dbReference type="InterPro" id="IPR045834">
    <property type="entry name" value="Csd3_N2"/>
</dbReference>
<dbReference type="SUPFAM" id="SSF51261">
    <property type="entry name" value="Duplicated hybrid motif"/>
    <property type="match status" value="1"/>
</dbReference>
<evidence type="ECO:0000256" key="3">
    <source>
        <dbReference type="ARBA" id="ARBA00022670"/>
    </source>
</evidence>
<evidence type="ECO:0000256" key="8">
    <source>
        <dbReference type="SAM" id="Phobius"/>
    </source>
</evidence>
<dbReference type="Gene3D" id="3.10.450.350">
    <property type="match status" value="2"/>
</dbReference>
<keyword evidence="8" id="KW-0812">Transmembrane</keyword>
<sequence>MFNHKKAPRGATPIADRQGISHHHILAVAGLSVLVALAAIITPSGDVNATRSLAETKLSENTSSLPEIEVAPIIEAAEAVAAVDKLTEEPTPSASTPWEEFIVRSGDNLSLLFKRAGFSTADVYQIVHTAPQGRDLERIYPGQSLAFLRDESGDLSAVRHTINGLQSVIYRRMDGGFSSERAVREPEQRLNWASVEIESSLFLAGKEAGLSSNLIMEAAIILSGVIDFVMDPRKGDTMEILYEELYLDGEKYEDGKVVAASYTNRGERFDAYRYIDSKGMTSYYNQDGVSMRKAFLMAPVDFTRISSGFNPRRRHPIYKTVRPHNGTDYAAPRGTPVFSAGDGRVMEAGYTRANGNYVFIQHGDRYITKYLHLNKRKVKSGQRVVQSQVIGTVGSTGAATGPHLHYEFLVGGVHRNPRTIHKSLPKAKSLPKEEMPRFSLAIADASARLAQLREERRLATVSTDDTIGAP</sequence>
<comment type="cofactor">
    <cofactor evidence="1">
        <name>Zn(2+)</name>
        <dbReference type="ChEBI" id="CHEBI:29105"/>
    </cofactor>
</comment>
<evidence type="ECO:0000256" key="2">
    <source>
        <dbReference type="ARBA" id="ARBA00004196"/>
    </source>
</evidence>
<dbReference type="InterPro" id="IPR050570">
    <property type="entry name" value="Cell_wall_metabolism_enzyme"/>
</dbReference>
<feature type="domain" description="Csd3-like second N-terminal" evidence="11">
    <location>
        <begin position="195"/>
        <end position="311"/>
    </location>
</feature>
<dbReference type="RefSeq" id="WP_407327573.1">
    <property type="nucleotide sequence ID" value="NZ_CP136865.1"/>
</dbReference>
<name>A0ABZ0IBI6_9GAMM</name>
<evidence type="ECO:0000256" key="6">
    <source>
        <dbReference type="ARBA" id="ARBA00022833"/>
    </source>
</evidence>
<dbReference type="Pfam" id="PF01551">
    <property type="entry name" value="Peptidase_M23"/>
    <property type="match status" value="1"/>
</dbReference>
<comment type="subcellular location">
    <subcellularLocation>
        <location evidence="2">Cell envelope</location>
    </subcellularLocation>
</comment>
<evidence type="ECO:0000259" key="9">
    <source>
        <dbReference type="Pfam" id="PF01551"/>
    </source>
</evidence>
<accession>A0ABZ0IBI6</accession>
<evidence type="ECO:0000313" key="13">
    <source>
        <dbReference type="Proteomes" id="UP001626549"/>
    </source>
</evidence>
<dbReference type="Pfam" id="PF19425">
    <property type="entry name" value="Csd3_N2"/>
    <property type="match status" value="1"/>
</dbReference>